<dbReference type="InterPro" id="IPR000591">
    <property type="entry name" value="DEP_dom"/>
</dbReference>
<dbReference type="SUPFAM" id="SSF46785">
    <property type="entry name" value="Winged helix' DNA-binding domain"/>
    <property type="match status" value="1"/>
</dbReference>
<proteinExistence type="predicted"/>
<feature type="region of interest" description="Disordered" evidence="8">
    <location>
        <begin position="346"/>
        <end position="372"/>
    </location>
</feature>
<dbReference type="SUPFAM" id="SSF49562">
    <property type="entry name" value="C2 domain (Calcium/lipid-binding domain, CaLB)"/>
    <property type="match status" value="1"/>
</dbReference>
<dbReference type="PROSITE" id="PS00107">
    <property type="entry name" value="PROTEIN_KINASE_ATP"/>
    <property type="match status" value="1"/>
</dbReference>
<keyword evidence="4 7" id="KW-0547">Nucleotide-binding</keyword>
<dbReference type="Gene3D" id="1.10.10.10">
    <property type="entry name" value="Winged helix-like DNA-binding domain superfamily/Winged helix DNA-binding domain"/>
    <property type="match status" value="1"/>
</dbReference>
<dbReference type="PROSITE" id="PS00108">
    <property type="entry name" value="PROTEIN_KINASE_ST"/>
    <property type="match status" value="1"/>
</dbReference>
<dbReference type="VEuPathDB" id="FungiDB:DD237_002683"/>
<dbReference type="Proteomes" id="UP000286097">
    <property type="component" value="Unassembled WGS sequence"/>
</dbReference>
<dbReference type="InterPro" id="IPR000008">
    <property type="entry name" value="C2_dom"/>
</dbReference>
<dbReference type="PANTHER" id="PTHR24351">
    <property type="entry name" value="RIBOSOMAL PROTEIN S6 KINASE"/>
    <property type="match status" value="1"/>
</dbReference>
<dbReference type="GO" id="GO:0035556">
    <property type="term" value="P:intracellular signal transduction"/>
    <property type="evidence" value="ECO:0007669"/>
    <property type="project" value="InterPro"/>
</dbReference>
<evidence type="ECO:0000313" key="12">
    <source>
        <dbReference type="EMBL" id="RQM15223.1"/>
    </source>
</evidence>
<dbReference type="Pfam" id="PF00168">
    <property type="entry name" value="C2"/>
    <property type="match status" value="2"/>
</dbReference>
<dbReference type="Gene3D" id="1.10.510.10">
    <property type="entry name" value="Transferase(Phosphotransferase) domain 1"/>
    <property type="match status" value="1"/>
</dbReference>
<evidence type="ECO:0008006" key="14">
    <source>
        <dbReference type="Google" id="ProtNLM"/>
    </source>
</evidence>
<keyword evidence="2" id="KW-0597">Phosphoprotein</keyword>
<dbReference type="InterPro" id="IPR008271">
    <property type="entry name" value="Ser/Thr_kinase_AS"/>
</dbReference>
<reference evidence="12 13" key="1">
    <citation type="submission" date="2018-06" db="EMBL/GenBank/DDBJ databases">
        <title>Comparative genomics of downy mildews reveals potential adaptations to biotrophy.</title>
        <authorList>
            <person name="Fletcher K."/>
            <person name="Klosterman S.J."/>
            <person name="Derevnina L."/>
            <person name="Martin F."/>
            <person name="Koike S."/>
            <person name="Reyes Chin-Wo S."/>
            <person name="Mou B."/>
            <person name="Michelmore R."/>
        </authorList>
    </citation>
    <scope>NUCLEOTIDE SEQUENCE [LARGE SCALE GENOMIC DNA]</scope>
    <source>
        <strain evidence="12 13">R13</strain>
    </source>
</reference>
<dbReference type="Gene3D" id="3.30.200.20">
    <property type="entry name" value="Phosphorylase Kinase, domain 1"/>
    <property type="match status" value="1"/>
</dbReference>
<evidence type="ECO:0000256" key="7">
    <source>
        <dbReference type="PROSITE-ProRule" id="PRU10141"/>
    </source>
</evidence>
<keyword evidence="6 7" id="KW-0067">ATP-binding</keyword>
<dbReference type="InterPro" id="IPR011009">
    <property type="entry name" value="Kinase-like_dom_sf"/>
</dbReference>
<dbReference type="CDD" id="cd05123">
    <property type="entry name" value="STKc_AGC"/>
    <property type="match status" value="1"/>
</dbReference>
<dbReference type="GO" id="GO:0005524">
    <property type="term" value="F:ATP binding"/>
    <property type="evidence" value="ECO:0007669"/>
    <property type="project" value="UniProtKB-UniRule"/>
</dbReference>
<feature type="domain" description="AGC-kinase C-terminal" evidence="11">
    <location>
        <begin position="650"/>
        <end position="720"/>
    </location>
</feature>
<dbReference type="EMBL" id="QKXF01000165">
    <property type="protein sequence ID" value="RQM15223.1"/>
    <property type="molecule type" value="Genomic_DNA"/>
</dbReference>
<accession>A0A425CDY8</accession>
<evidence type="ECO:0000256" key="8">
    <source>
        <dbReference type="SAM" id="MobiDB-lite"/>
    </source>
</evidence>
<feature type="compositionally biased region" description="Low complexity" evidence="8">
    <location>
        <begin position="349"/>
        <end position="364"/>
    </location>
</feature>
<dbReference type="InterPro" id="IPR045270">
    <property type="entry name" value="STKc_AGC"/>
</dbReference>
<dbReference type="PROSITE" id="PS51285">
    <property type="entry name" value="AGC_KINASE_CTER"/>
    <property type="match status" value="1"/>
</dbReference>
<dbReference type="SMART" id="SM00133">
    <property type="entry name" value="S_TK_X"/>
    <property type="match status" value="1"/>
</dbReference>
<organism evidence="12 13">
    <name type="scientific">Peronospora effusa</name>
    <dbReference type="NCBI Taxonomy" id="542832"/>
    <lineage>
        <taxon>Eukaryota</taxon>
        <taxon>Sar</taxon>
        <taxon>Stramenopiles</taxon>
        <taxon>Oomycota</taxon>
        <taxon>Peronosporomycetes</taxon>
        <taxon>Peronosporales</taxon>
        <taxon>Peronosporaceae</taxon>
        <taxon>Peronospora</taxon>
    </lineage>
</organism>
<dbReference type="SMART" id="SM00220">
    <property type="entry name" value="S_TKc"/>
    <property type="match status" value="1"/>
</dbReference>
<dbReference type="FunFam" id="1.10.510.10:FF:000048">
    <property type="entry name" value="Protein kinase C"/>
    <property type="match status" value="1"/>
</dbReference>
<dbReference type="SMART" id="SM00049">
    <property type="entry name" value="DEP"/>
    <property type="match status" value="1"/>
</dbReference>
<dbReference type="SUPFAM" id="SSF56112">
    <property type="entry name" value="Protein kinase-like (PK-like)"/>
    <property type="match status" value="1"/>
</dbReference>
<dbReference type="Pfam" id="PF00069">
    <property type="entry name" value="Pkinase"/>
    <property type="match status" value="1"/>
</dbReference>
<evidence type="ECO:0000259" key="11">
    <source>
        <dbReference type="PROSITE" id="PS51285"/>
    </source>
</evidence>
<name>A0A425CDY8_9STRA</name>
<dbReference type="Gene3D" id="2.60.40.150">
    <property type="entry name" value="C2 domain"/>
    <property type="match status" value="1"/>
</dbReference>
<dbReference type="PROSITE" id="PS50186">
    <property type="entry name" value="DEP"/>
    <property type="match status" value="1"/>
</dbReference>
<keyword evidence="5" id="KW-0418">Kinase</keyword>
<dbReference type="Pfam" id="PF00610">
    <property type="entry name" value="DEP"/>
    <property type="match status" value="1"/>
</dbReference>
<evidence type="ECO:0000259" key="9">
    <source>
        <dbReference type="PROSITE" id="PS50011"/>
    </source>
</evidence>
<evidence type="ECO:0000313" key="13">
    <source>
        <dbReference type="Proteomes" id="UP000286097"/>
    </source>
</evidence>
<dbReference type="InterPro" id="IPR036390">
    <property type="entry name" value="WH_DNA-bd_sf"/>
</dbReference>
<dbReference type="InterPro" id="IPR000961">
    <property type="entry name" value="AGC-kinase_C"/>
</dbReference>
<feature type="domain" description="Protein kinase" evidence="9">
    <location>
        <begin position="380"/>
        <end position="649"/>
    </location>
</feature>
<keyword evidence="3" id="KW-0808">Transferase</keyword>
<dbReference type="CDD" id="cd04371">
    <property type="entry name" value="DEP"/>
    <property type="match status" value="1"/>
</dbReference>
<feature type="domain" description="DEP" evidence="10">
    <location>
        <begin position="207"/>
        <end position="291"/>
    </location>
</feature>
<dbReference type="InterPro" id="IPR017441">
    <property type="entry name" value="Protein_kinase_ATP_BS"/>
</dbReference>
<dbReference type="GO" id="GO:0004674">
    <property type="term" value="F:protein serine/threonine kinase activity"/>
    <property type="evidence" value="ECO:0007669"/>
    <property type="project" value="UniProtKB-KW"/>
</dbReference>
<evidence type="ECO:0000256" key="4">
    <source>
        <dbReference type="ARBA" id="ARBA00022741"/>
    </source>
</evidence>
<comment type="caution">
    <text evidence="12">The sequence shown here is derived from an EMBL/GenBank/DDBJ whole genome shotgun (WGS) entry which is preliminary data.</text>
</comment>
<protein>
    <recommendedName>
        <fullName evidence="14">Non-specific serine/threonine protein kinase</fullName>
    </recommendedName>
</protein>
<dbReference type="AlphaFoldDB" id="A0A425CDY8"/>
<evidence type="ECO:0000256" key="2">
    <source>
        <dbReference type="ARBA" id="ARBA00022553"/>
    </source>
</evidence>
<evidence type="ECO:0000256" key="3">
    <source>
        <dbReference type="ARBA" id="ARBA00022679"/>
    </source>
</evidence>
<evidence type="ECO:0000256" key="1">
    <source>
        <dbReference type="ARBA" id="ARBA00022527"/>
    </source>
</evidence>
<dbReference type="InterPro" id="IPR000719">
    <property type="entry name" value="Prot_kinase_dom"/>
</dbReference>
<dbReference type="InterPro" id="IPR035892">
    <property type="entry name" value="C2_domain_sf"/>
</dbReference>
<keyword evidence="1" id="KW-0723">Serine/threonine-protein kinase</keyword>
<evidence type="ECO:0000256" key="5">
    <source>
        <dbReference type="ARBA" id="ARBA00022777"/>
    </source>
</evidence>
<dbReference type="InterPro" id="IPR036388">
    <property type="entry name" value="WH-like_DNA-bd_sf"/>
</dbReference>
<dbReference type="CDD" id="cd00030">
    <property type="entry name" value="C2"/>
    <property type="match status" value="1"/>
</dbReference>
<evidence type="ECO:0000259" key="10">
    <source>
        <dbReference type="PROSITE" id="PS50186"/>
    </source>
</evidence>
<feature type="binding site" evidence="7">
    <location>
        <position position="408"/>
    </location>
    <ligand>
        <name>ATP</name>
        <dbReference type="ChEBI" id="CHEBI:30616"/>
    </ligand>
</feature>
<sequence>MCLTLTQITYIGTQSHCQYSNGKTRIKAKRRYLLKVTPIEAWDLLPAESGRGRNSYCTLVLLDENKREIKGEKQRTPHMRHLNPVWSPLKAAVLRSLESNVESHQPLGIGAAAASEEYTFGIQTDLVNAKYVLVKCKDKGRVENEDLGRLLLSLEDMNTSGEERVAWYDLQLRPGGKMKRIQGKVRISSRIVREPSLWQLWTCAEQMRQEIPSRDRSLYLKPHPTVVTGKEVLEWMLCHGLNRPMQGGVTCSTAEEALLLGTALLRNGMMMHVSGDRRFTNSTWKYYRFMVNHLDSATQKDAVRQRDMIFSGEAEEVEDMEKEVLTRSMMAMSVSNEEEVGLGASQVRSGVAGASSTTPSASAPESDRGKSKSTIKIEDFELLKVLGTGTYGRVLSARGPDGKVYAIKIITKIGMDDNMRRNAKIERDMLREVRHPFVASLLFAFQNEDKVYMGMEFYNGGDLRHHLTMNQNDELKLTPARIKFYAAELVAGLAHLHSLDIIYRDLKPENILVQKDGHIVLVDFGLSTYARAEGDKKAHSLAGSPEYISPEVLVAANPKKGEAPATYDMTCDWWSLGILIFEMYIGRTPFKDDNKAIMYRNIAEGFLYIPPELPEDVQSLLAGLIERDPSKRLGANEAVPFSIMKHPFFEGIDWEALQQKKMQPEWVPDVIDDADAKYVDNEFINQVPVDTPEWRMLDSVDREREYFEDFTYRATKVIQK</sequence>
<dbReference type="PROSITE" id="PS50011">
    <property type="entry name" value="PROTEIN_KINASE_DOM"/>
    <property type="match status" value="1"/>
</dbReference>
<evidence type="ECO:0000256" key="6">
    <source>
        <dbReference type="ARBA" id="ARBA00022840"/>
    </source>
</evidence>
<gene>
    <name evidence="12" type="ORF">DD237_002683</name>
</gene>